<sequence length="1779" mass="203251">MTGEKKELLDSTFHKFMDIGFGQRNLHLLNEIVAKDVVGFGTAIDERLFGIAQLQELLTRQKQQSAGLEMKWEVTTLDLHISSDENTAVFTNEVTLEISNDRDPIKMYLRVSVVLEFEQHKWVVVHWHGSKPEQVESEKDTWGLDLWKAKADELEKLVAERTGELLVKNRELEVEAALERVRARTMAMEKSEELGEVATVLFSELNSLVDDLWTCGFVFCEENRQEDEWWLSLANGLIQPFFLPNVGDFTHEALYRGWENGEVYRTVTLENEMLKEHYDWLMNIPIARQIFDEMEGSGIPRPNWQRLHAAYFKTGYLVVITEIPCKEEEIFKRFAQVFDLTYTRFLDLQKAEAQAGEARIEAALEKVRSRSLAMHKADELLQVATVMRAEMAALGVEELETSSIYTMLDPETAECWYAIKDVRGQNSSLVFDEMTINLNATYVGRQMLEFFKSAAPQTSILMIGEQRREWINYCASCSNILKGYYGDEIPERTYHLVKFSHGYVGAATPGAISTESWSLLHRMTAVFSLAYRRFLDLQKAEAQARESQVQLALERVRARTMAMQKSSELPEAANLLFQQIQSLGMPAWSAGYCTWDDDEKSSVTLWMSSEGVLQPPFSAPTTEDQLFIQMRVGAEEGKDLHVVDLGGEELEQHYRYMRGLPVVGEILDSIIEAGHPLPTFQIMHQAYFSKGFLLFITYEPVPESHDVFKRFAKVFDQTYTRFLDLQKAEAQAREAQIEAALERVRSKAMAMHNSSDLPSTAIIAFSELKKLGFVPIRGGISIQNKENRKNLLYSATSSDKADNLSVVGWATLDNHPILSEIYNQWLLGNDYYPSMKGKVLQAYYKQIQPTFNIPLQFPDEEQFGYFMHFTHGTFYGWCKQAVTEEEKKLLKRFAAVVDLTFKRYFDLQKAEEQAKEAKIEAALERVRAKAMAMHSSNELREVVHELRKQMGILGQKNLETCVIHLHDESHEYIQSWAGIKPPDEEGDILESIANVPKRGLSIIEEALDAYNSNLQDYVLLNEGEKLRQWFSFLERESPEGFTKLVDSVHGNIEELRSYWSFADFAGGSLLMVTRDGPDELTRGLLRRFSNVFGLAYRRFADLKNAEAQAREARIEAALERVRSRSMAMHKSEELKEVIQVVYEQIVQLKIPTEHAGFIMDYKRRDDFDSWIADQFGSPSQLTIPYFDCIYYNRFNEAKAKGEDFFTTILSFEEKNRFYEELFEHIPNFPEESKNIIFSQPGFTISTVLLENVALYIENFTGISFSEEENAILMRFGKVFQQTYTRFLDLQKAEAQAREAEIQLALERVRAKTMAMQSSEELADAAYVLFEQLRSLGVTHERINIGIVNEESQTIDFWITEQGGDKLNTKFSGRISEPTTLSKAYTAWKNGEKSLMIDLQGDALKSWLSYLSDEIKIPFNKAFLHDRRVQTAGFFSKGMLILTSPEPLQQEALYLLEKFAGVFDLTYTRFSDLKLAEAQALQAEKDLIEIKIARQKAEEALAELKSTQAQLIQQEKLASLGQLTAGIAHEIKNPLNFVNNFSEVSIEMIEEVIDSRLKTQDTRPKTEADEIEDEILEDIKANLEKIHEHGSRANGIVTSMLQHSRGGSGKKEPTDLNPLIKEYVNLSFHGMRAGKNPIDVEIALELADTIREIPLVREDFTRVIINLCNNAFDAMRGKTHSEFRIQNSEFYHPKLTVRTNSEKDHILISVADNGPGIPDEIKDKILQPFFTTKKGTEGTGLGLSITHDIVKAHGGELKILTKVGEGTEFQILLPFNQTEK</sequence>
<feature type="coiled-coil region" evidence="4">
    <location>
        <begin position="1472"/>
        <end position="1516"/>
    </location>
</feature>
<evidence type="ECO:0000259" key="5">
    <source>
        <dbReference type="PROSITE" id="PS50109"/>
    </source>
</evidence>
<dbReference type="EC" id="2.7.13.3" evidence="2"/>
<dbReference type="RefSeq" id="WP_008623226.1">
    <property type="nucleotide sequence ID" value="NZ_AMZY02000001.1"/>
</dbReference>
<dbReference type="EMBL" id="AMZY02000001">
    <property type="protein sequence ID" value="EMS35284.1"/>
    <property type="molecule type" value="Genomic_DNA"/>
</dbReference>
<proteinExistence type="predicted"/>
<protein>
    <recommendedName>
        <fullName evidence="2">histidine kinase</fullName>
        <ecNumber evidence="2">2.7.13.3</ecNumber>
    </recommendedName>
</protein>
<dbReference type="PRINTS" id="PR00344">
    <property type="entry name" value="BCTRLSENSOR"/>
</dbReference>
<comment type="caution">
    <text evidence="6">The sequence shown here is derived from an EMBL/GenBank/DDBJ whole genome shotgun (WGS) entry which is preliminary data.</text>
</comment>
<dbReference type="STRING" id="1239962.C943_00057"/>
<dbReference type="SUPFAM" id="SSF54427">
    <property type="entry name" value="NTF2-like"/>
    <property type="match status" value="1"/>
</dbReference>
<dbReference type="InterPro" id="IPR036097">
    <property type="entry name" value="HisK_dim/P_sf"/>
</dbReference>
<dbReference type="InterPro" id="IPR032710">
    <property type="entry name" value="NTF2-like_dom_sf"/>
</dbReference>
<dbReference type="eggNOG" id="COG4191">
    <property type="taxonomic scope" value="Bacteria"/>
</dbReference>
<evidence type="ECO:0000256" key="2">
    <source>
        <dbReference type="ARBA" id="ARBA00012438"/>
    </source>
</evidence>
<evidence type="ECO:0000256" key="3">
    <source>
        <dbReference type="ARBA" id="ARBA00022553"/>
    </source>
</evidence>
<dbReference type="SMART" id="SM00388">
    <property type="entry name" value="HisKA"/>
    <property type="match status" value="1"/>
</dbReference>
<evidence type="ECO:0000313" key="6">
    <source>
        <dbReference type="EMBL" id="EMS35284.1"/>
    </source>
</evidence>
<dbReference type="PANTHER" id="PTHR43065:SF42">
    <property type="entry name" value="TWO-COMPONENT SENSOR PPRA"/>
    <property type="match status" value="1"/>
</dbReference>
<dbReference type="Gene3D" id="1.10.287.130">
    <property type="match status" value="1"/>
</dbReference>
<dbReference type="CDD" id="cd00082">
    <property type="entry name" value="HisKA"/>
    <property type="match status" value="1"/>
</dbReference>
<dbReference type="InterPro" id="IPR003594">
    <property type="entry name" value="HATPase_dom"/>
</dbReference>
<dbReference type="OrthoDB" id="9806995at2"/>
<name>M7XK93_9BACT</name>
<dbReference type="Gene3D" id="3.30.565.10">
    <property type="entry name" value="Histidine kinase-like ATPase, C-terminal domain"/>
    <property type="match status" value="1"/>
</dbReference>
<keyword evidence="7" id="KW-1185">Reference proteome</keyword>
<dbReference type="Proteomes" id="UP000010953">
    <property type="component" value="Unassembled WGS sequence"/>
</dbReference>
<keyword evidence="3" id="KW-0597">Phosphoprotein</keyword>
<organism evidence="6 7">
    <name type="scientific">Mariniradius saccharolyticus AK6</name>
    <dbReference type="NCBI Taxonomy" id="1239962"/>
    <lineage>
        <taxon>Bacteria</taxon>
        <taxon>Pseudomonadati</taxon>
        <taxon>Bacteroidota</taxon>
        <taxon>Cytophagia</taxon>
        <taxon>Cytophagales</taxon>
        <taxon>Cyclobacteriaceae</taxon>
        <taxon>Mariniradius</taxon>
    </lineage>
</organism>
<dbReference type="InterPro" id="IPR037401">
    <property type="entry name" value="SnoaL-like"/>
</dbReference>
<dbReference type="SUPFAM" id="SSF55874">
    <property type="entry name" value="ATPase domain of HSP90 chaperone/DNA topoisomerase II/histidine kinase"/>
    <property type="match status" value="1"/>
</dbReference>
<dbReference type="PROSITE" id="PS50109">
    <property type="entry name" value="HIS_KIN"/>
    <property type="match status" value="1"/>
</dbReference>
<comment type="catalytic activity">
    <reaction evidence="1">
        <text>ATP + protein L-histidine = ADP + protein N-phospho-L-histidine.</text>
        <dbReference type="EC" id="2.7.13.3"/>
    </reaction>
</comment>
<dbReference type="InParanoid" id="M7XK93"/>
<evidence type="ECO:0000313" key="7">
    <source>
        <dbReference type="Proteomes" id="UP000010953"/>
    </source>
</evidence>
<dbReference type="InterPro" id="IPR003661">
    <property type="entry name" value="HisK_dim/P_dom"/>
</dbReference>
<dbReference type="InterPro" id="IPR005467">
    <property type="entry name" value="His_kinase_dom"/>
</dbReference>
<dbReference type="PANTHER" id="PTHR43065">
    <property type="entry name" value="SENSOR HISTIDINE KINASE"/>
    <property type="match status" value="1"/>
</dbReference>
<dbReference type="SMART" id="SM00387">
    <property type="entry name" value="HATPase_c"/>
    <property type="match status" value="1"/>
</dbReference>
<dbReference type="GO" id="GO:0000155">
    <property type="term" value="F:phosphorelay sensor kinase activity"/>
    <property type="evidence" value="ECO:0007669"/>
    <property type="project" value="InterPro"/>
</dbReference>
<evidence type="ECO:0000256" key="1">
    <source>
        <dbReference type="ARBA" id="ARBA00000085"/>
    </source>
</evidence>
<dbReference type="Gene3D" id="3.10.450.50">
    <property type="match status" value="1"/>
</dbReference>
<reference evidence="6" key="1">
    <citation type="submission" date="2013-01" db="EMBL/GenBank/DDBJ databases">
        <title>Genome assembly of Mariniradius saccharolyticus AK6.</title>
        <authorList>
            <person name="Vaidya B."/>
            <person name="Khatri I."/>
            <person name="Tanuku N.R.S."/>
            <person name="Subramanian S."/>
            <person name="Pinnaka A."/>
        </authorList>
    </citation>
    <scope>NUCLEOTIDE SEQUENCE [LARGE SCALE GENOMIC DNA]</scope>
    <source>
        <strain evidence="6">AK6</strain>
    </source>
</reference>
<keyword evidence="4" id="KW-0175">Coiled coil</keyword>
<dbReference type="Pfam" id="PF13474">
    <property type="entry name" value="SnoaL_3"/>
    <property type="match status" value="1"/>
</dbReference>
<dbReference type="SUPFAM" id="SSF47384">
    <property type="entry name" value="Homodimeric domain of signal transducing histidine kinase"/>
    <property type="match status" value="1"/>
</dbReference>
<dbReference type="Pfam" id="PF02518">
    <property type="entry name" value="HATPase_c"/>
    <property type="match status" value="1"/>
</dbReference>
<feature type="domain" description="Histidine kinase" evidence="5">
    <location>
        <begin position="1525"/>
        <end position="1776"/>
    </location>
</feature>
<evidence type="ECO:0000256" key="4">
    <source>
        <dbReference type="SAM" id="Coils"/>
    </source>
</evidence>
<dbReference type="InterPro" id="IPR036890">
    <property type="entry name" value="HATPase_C_sf"/>
</dbReference>
<gene>
    <name evidence="6" type="ORF">C943_00057</name>
</gene>
<dbReference type="InterPro" id="IPR004358">
    <property type="entry name" value="Sig_transdc_His_kin-like_C"/>
</dbReference>
<accession>M7XK93</accession>